<dbReference type="AlphaFoldDB" id="A0A7J5ZHD6"/>
<evidence type="ECO:0000256" key="5">
    <source>
        <dbReference type="ARBA" id="ARBA00072207"/>
    </source>
</evidence>
<reference evidence="9 10" key="1">
    <citation type="submission" date="2020-03" db="EMBL/GenBank/DDBJ databases">
        <title>Dissostichus mawsoni Genome sequencing and assembly.</title>
        <authorList>
            <person name="Park H."/>
        </authorList>
    </citation>
    <scope>NUCLEOTIDE SEQUENCE [LARGE SCALE GENOMIC DNA]</scope>
    <source>
        <strain evidence="9">DM0001</strain>
        <tissue evidence="9">Muscle</tissue>
    </source>
</reference>
<proteinExistence type="predicted"/>
<dbReference type="PANTHER" id="PTHR21344:SF1">
    <property type="entry name" value="RAL GTPASE-ACTIVATING PROTEIN SUBUNIT BETA"/>
    <property type="match status" value="1"/>
</dbReference>
<dbReference type="InterPro" id="IPR000331">
    <property type="entry name" value="Rap/Ran_GAP_dom"/>
</dbReference>
<dbReference type="Proteomes" id="UP000518266">
    <property type="component" value="Unassembled WGS sequence"/>
</dbReference>
<keyword evidence="10" id="KW-1185">Reference proteome</keyword>
<organism evidence="9 10">
    <name type="scientific">Dissostichus mawsoni</name>
    <name type="common">Antarctic cod</name>
    <dbReference type="NCBI Taxonomy" id="36200"/>
    <lineage>
        <taxon>Eukaryota</taxon>
        <taxon>Metazoa</taxon>
        <taxon>Chordata</taxon>
        <taxon>Craniata</taxon>
        <taxon>Vertebrata</taxon>
        <taxon>Euteleostomi</taxon>
        <taxon>Actinopterygii</taxon>
        <taxon>Neopterygii</taxon>
        <taxon>Teleostei</taxon>
        <taxon>Neoteleostei</taxon>
        <taxon>Acanthomorphata</taxon>
        <taxon>Eupercaria</taxon>
        <taxon>Perciformes</taxon>
        <taxon>Notothenioidei</taxon>
        <taxon>Nototheniidae</taxon>
        <taxon>Dissostichus</taxon>
    </lineage>
</organism>
<evidence type="ECO:0000256" key="2">
    <source>
        <dbReference type="ARBA" id="ARBA00022553"/>
    </source>
</evidence>
<evidence type="ECO:0000256" key="3">
    <source>
        <dbReference type="ARBA" id="ARBA00053327"/>
    </source>
</evidence>
<evidence type="ECO:0000313" key="10">
    <source>
        <dbReference type="Proteomes" id="UP000518266"/>
    </source>
</evidence>
<evidence type="ECO:0000256" key="1">
    <source>
        <dbReference type="ARBA" id="ARBA00022468"/>
    </source>
</evidence>
<feature type="domain" description="Rap-GAP" evidence="8">
    <location>
        <begin position="872"/>
        <end position="1114"/>
    </location>
</feature>
<dbReference type="InterPro" id="IPR039930">
    <property type="entry name" value="RALGAPB"/>
</dbReference>
<sequence length="1205" mass="133326">MDHPSRPLKFPMNASLIPLEMDNDCVAQTWYRFLHMLSNPVDLSNPAIVSTTPKFQEQFLNSSGIPHEVCCIRLPQIFFRAMRGISCLVDAFLGISRPRSDSAPPTPVNRMSMSPPPSITNTTPPTAASNGIQWSPKPRARVQRGSQTNQRVPAAAAADVSSPTLLSSPNQSSWESRPLPAPARPKVNSILNLFGQWLFDAALVHCKLHSGLSRDPSMTAIATQVGLELRRKGSQMSTDSMVSNPMFDANEFPESYEAGRAEACGTLCRIFCSKKTGEDILPVYLSRFYMVLIQGLQISDFICRPVLASIILNSSSLFCTDLKGINVLVPYFIAARWRLLYQTGSCPNSMYVNPTDLRRASINILLAMLSLPHHFGNIKSEPVSFLSLRLRLVNVLIGALQTETDPTNTQLILGAMLNIVQDSALLESIGAQTETGSIDGSHMAVRSHSHSRTNSGISFNSGGSTEATSPDSERPGQALLRDYDTAAGLLVRSIHLVTQRLNSQWRQDMSISLAALELLAGLAKVKVGVDSADRKRAVSSILQPSSSPPVPRPPLMIVAAFQFLCVWLTEHPDMLDEKDCLVEVLEIVELGISGSKSRQELEVRHKGEKEHNPASMRVKDAAEATLSCIMQVLGAFPSPSGPASTCSLLNEDTLIRYARLSATGASNFRYFVLDNSVILAMLEQPLGNEQNPSPSVTVLIRGTAGRHAWTMQLFHQPRGARANQRQVFVPEGRPKPNNGVGIKYNVKQRPFPEEVDKIPLVKADVSIPDLDDIVSKELELQHDKLRALMTKQMEYENSLERHSEEIWKSKPYPDPQTDCKPPSPAQEFQTARLFLSHFGFLSLEALKEPNNSRLPPHLIGLESSLPGFFDDISYLDLLPCRPFDTVFIFYVRAGQKSSPEILRNVESSSSVQPHFLEFLLSLGWPVDVGRHPGWTGHLDTSWSLNSCSDSTDFQQTEDAATPEDTGGSMFNGEKKVLYYADALTEIAFVVPSLSENSEESSVHSDSTVEADTNADIVPGSLKQPNLTLELFPNHSENLESAKKLSPLVKSKRSSTGKSFPPLGPETKVFVVWNFPLSDLLAETSTGLEGSMSNSTSCRSGLLEKDVPLIFIQPLKTGLFRMRLHGAVGFLVRQTVINVCRRKRLESDLYNPPHVRRKQKITEIVQRYRNKQLEPEFYTSLFHEDSYVAIFDNYAVSFIPSHNLLQ</sequence>
<comment type="function">
    <text evidence="3">Non-catalytic subunit of the heterodimeric RalGAP1 and RalGAP2 complexes which act as GTPase activators for the Ras-like small GTPases RALA and RALB.</text>
</comment>
<evidence type="ECO:0000256" key="7">
    <source>
        <dbReference type="SAM" id="MobiDB-lite"/>
    </source>
</evidence>
<feature type="compositionally biased region" description="Polar residues" evidence="7">
    <location>
        <begin position="161"/>
        <end position="175"/>
    </location>
</feature>
<dbReference type="GO" id="GO:0051056">
    <property type="term" value="P:regulation of small GTPase mediated signal transduction"/>
    <property type="evidence" value="ECO:0007669"/>
    <property type="project" value="InterPro"/>
</dbReference>
<dbReference type="PANTHER" id="PTHR21344">
    <property type="entry name" value="RAL GTPASE-ACTIVATING PROTEIN SUBUNIT BETA"/>
    <property type="match status" value="1"/>
</dbReference>
<dbReference type="PROSITE" id="PS50085">
    <property type="entry name" value="RAPGAP"/>
    <property type="match status" value="1"/>
</dbReference>
<feature type="non-terminal residue" evidence="9">
    <location>
        <position position="1"/>
    </location>
</feature>
<accession>A0A7J5ZHD6</accession>
<evidence type="ECO:0000256" key="4">
    <source>
        <dbReference type="ARBA" id="ARBA00063020"/>
    </source>
</evidence>
<dbReference type="Gene3D" id="3.40.50.11210">
    <property type="entry name" value="Rap/Ran-GAP"/>
    <property type="match status" value="1"/>
</dbReference>
<evidence type="ECO:0000313" key="9">
    <source>
        <dbReference type="EMBL" id="KAF3860067.1"/>
    </source>
</evidence>
<gene>
    <name evidence="9" type="ORF">F7725_000322</name>
</gene>
<dbReference type="EMBL" id="JAAKFY010000002">
    <property type="protein sequence ID" value="KAF3860067.1"/>
    <property type="molecule type" value="Genomic_DNA"/>
</dbReference>
<feature type="compositionally biased region" description="Low complexity" evidence="7">
    <location>
        <begin position="119"/>
        <end position="130"/>
    </location>
</feature>
<comment type="subunit">
    <text evidence="4">Component of the heterodimeric RalGAP1 complex with RALGAPA1 and of the heterodimeric RalGAP2 complex with RALGAPA2. Heterodimerization is required for activity.</text>
</comment>
<keyword evidence="1" id="KW-0343">GTPase activation</keyword>
<dbReference type="OrthoDB" id="10009983at2759"/>
<dbReference type="InterPro" id="IPR035974">
    <property type="entry name" value="Rap/Ran-GAP_sf"/>
</dbReference>
<keyword evidence="2" id="KW-0597">Phosphoprotein</keyword>
<dbReference type="FunFam" id="3.40.50.11210:FF:000005">
    <property type="entry name" value="Ral GTPase-activating protein, beta subunit (non-catalytic)"/>
    <property type="match status" value="1"/>
</dbReference>
<dbReference type="SUPFAM" id="SSF111347">
    <property type="entry name" value="Rap/Ran-GAP"/>
    <property type="match status" value="2"/>
</dbReference>
<evidence type="ECO:0000259" key="8">
    <source>
        <dbReference type="PROSITE" id="PS50085"/>
    </source>
</evidence>
<feature type="compositionally biased region" description="Polar residues" evidence="7">
    <location>
        <begin position="452"/>
        <end position="470"/>
    </location>
</feature>
<feature type="region of interest" description="Disordered" evidence="7">
    <location>
        <begin position="98"/>
        <end position="181"/>
    </location>
</feature>
<protein>
    <recommendedName>
        <fullName evidence="5">Ral GTPase-activating protein subunit beta</fullName>
    </recommendedName>
    <alternativeName>
        <fullName evidence="6">p170</fullName>
    </alternativeName>
</protein>
<dbReference type="GO" id="GO:0005096">
    <property type="term" value="F:GTPase activator activity"/>
    <property type="evidence" value="ECO:0007669"/>
    <property type="project" value="UniProtKB-KW"/>
</dbReference>
<evidence type="ECO:0000256" key="6">
    <source>
        <dbReference type="ARBA" id="ARBA00081608"/>
    </source>
</evidence>
<name>A0A7J5ZHD6_DISMA</name>
<feature type="region of interest" description="Disordered" evidence="7">
    <location>
        <begin position="440"/>
        <end position="476"/>
    </location>
</feature>
<comment type="caution">
    <text evidence="9">The sequence shown here is derived from an EMBL/GenBank/DDBJ whole genome shotgun (WGS) entry which is preliminary data.</text>
</comment>